<evidence type="ECO:0000256" key="1">
    <source>
        <dbReference type="ARBA" id="ARBA00004141"/>
    </source>
</evidence>
<keyword evidence="3 5" id="KW-1133">Transmembrane helix</keyword>
<keyword evidence="4 5" id="KW-0472">Membrane</keyword>
<sequence length="118" mass="12742">MNSALWAAQGWLAALFLIAGAIKTFQPKEKMPAQMSWVHDYSAGMVKFVGIAELLGGIGLVVPWLTGIAPLLTPLAAVGLAVIMVLAIAYHLRKQEKIVMNLVLLALCLFVAYGRFAF</sequence>
<name>A0A1G8XMS6_9BACT</name>
<feature type="transmembrane region" description="Helical" evidence="5">
    <location>
        <begin position="71"/>
        <end position="91"/>
    </location>
</feature>
<evidence type="ECO:0000313" key="6">
    <source>
        <dbReference type="EMBL" id="SDJ91793.1"/>
    </source>
</evidence>
<dbReference type="GO" id="GO:0016020">
    <property type="term" value="C:membrane"/>
    <property type="evidence" value="ECO:0007669"/>
    <property type="project" value="UniProtKB-SubCell"/>
</dbReference>
<keyword evidence="2 5" id="KW-0812">Transmembrane</keyword>
<keyword evidence="7" id="KW-1185">Reference proteome</keyword>
<evidence type="ECO:0000256" key="3">
    <source>
        <dbReference type="ARBA" id="ARBA00022989"/>
    </source>
</evidence>
<accession>A0A1G8XMS6</accession>
<gene>
    <name evidence="6" type="ORF">SAMN05421823_101418</name>
</gene>
<comment type="subcellular location">
    <subcellularLocation>
        <location evidence="1">Membrane</location>
        <topology evidence="1">Multi-pass membrane protein</topology>
    </subcellularLocation>
</comment>
<dbReference type="Proteomes" id="UP000198510">
    <property type="component" value="Unassembled WGS sequence"/>
</dbReference>
<organism evidence="6 7">
    <name type="scientific">Catalinimonas alkaloidigena</name>
    <dbReference type="NCBI Taxonomy" id="1075417"/>
    <lineage>
        <taxon>Bacteria</taxon>
        <taxon>Pseudomonadati</taxon>
        <taxon>Bacteroidota</taxon>
        <taxon>Cytophagia</taxon>
        <taxon>Cytophagales</taxon>
        <taxon>Catalimonadaceae</taxon>
        <taxon>Catalinimonas</taxon>
    </lineage>
</organism>
<evidence type="ECO:0000256" key="4">
    <source>
        <dbReference type="ARBA" id="ARBA00023136"/>
    </source>
</evidence>
<evidence type="ECO:0000256" key="5">
    <source>
        <dbReference type="SAM" id="Phobius"/>
    </source>
</evidence>
<proteinExistence type="predicted"/>
<dbReference type="EMBL" id="FNFO01000001">
    <property type="protein sequence ID" value="SDJ91793.1"/>
    <property type="molecule type" value="Genomic_DNA"/>
</dbReference>
<feature type="transmembrane region" description="Helical" evidence="5">
    <location>
        <begin position="46"/>
        <end position="65"/>
    </location>
</feature>
<dbReference type="OrthoDB" id="3385086at2"/>
<dbReference type="Pfam" id="PF13564">
    <property type="entry name" value="DoxX_2"/>
    <property type="match status" value="1"/>
</dbReference>
<dbReference type="STRING" id="1075417.SAMN05421823_101418"/>
<protein>
    <submittedName>
        <fullName evidence="6">DoxX-like family protein</fullName>
    </submittedName>
</protein>
<evidence type="ECO:0000313" key="7">
    <source>
        <dbReference type="Proteomes" id="UP000198510"/>
    </source>
</evidence>
<feature type="transmembrane region" description="Helical" evidence="5">
    <location>
        <begin position="6"/>
        <end position="25"/>
    </location>
</feature>
<dbReference type="AlphaFoldDB" id="A0A1G8XMS6"/>
<dbReference type="RefSeq" id="WP_089678428.1">
    <property type="nucleotide sequence ID" value="NZ_FNFO01000001.1"/>
</dbReference>
<reference evidence="6 7" key="1">
    <citation type="submission" date="2016-10" db="EMBL/GenBank/DDBJ databases">
        <authorList>
            <person name="de Groot N.N."/>
        </authorList>
    </citation>
    <scope>NUCLEOTIDE SEQUENCE [LARGE SCALE GENOMIC DNA]</scope>
    <source>
        <strain evidence="6 7">DSM 25186</strain>
    </source>
</reference>
<evidence type="ECO:0000256" key="2">
    <source>
        <dbReference type="ARBA" id="ARBA00022692"/>
    </source>
</evidence>
<dbReference type="InterPro" id="IPR032808">
    <property type="entry name" value="DoxX"/>
</dbReference>
<feature type="transmembrane region" description="Helical" evidence="5">
    <location>
        <begin position="98"/>
        <end position="116"/>
    </location>
</feature>